<sequence length="141" mass="15502">MVWSGEHPKGVDTANTQIDHAEAHLPEDVIEDCKVIAECCHDPLESHAEKRHEKPVPSSIPSLQAKNLVDTVSGSNSYEASNLDAFEKVDYDFDLNDTQIKMAKEIVGLEILKNGTEEETDDTPSIPERLKGVISFPSASD</sequence>
<evidence type="ECO:0000313" key="3">
    <source>
        <dbReference type="Proteomes" id="UP000682967"/>
    </source>
</evidence>
<dbReference type="RefSeq" id="WP_152418948.1">
    <property type="nucleotide sequence ID" value="NZ_AOLR01000008.1"/>
</dbReference>
<gene>
    <name evidence="2" type="ORF">KDQ40_14870</name>
</gene>
<reference evidence="2" key="1">
    <citation type="submission" date="2021-04" db="EMBL/GenBank/DDBJ databases">
        <title>Complete Genome sequence and Methylome Analysis of the Haloarchaeon Haloarcula sinaiiensis.</title>
        <authorList>
            <person name="Fomenkov A."/>
            <person name="DasSarma P."/>
            <person name="DasSarma S."/>
            <person name="Roberts R.J."/>
        </authorList>
    </citation>
    <scope>NUCLEOTIDE SEQUENCE</scope>
    <source>
        <strain evidence="2">ATCC 33800</strain>
    </source>
</reference>
<dbReference type="Proteomes" id="UP000682967">
    <property type="component" value="Chromosome"/>
</dbReference>
<evidence type="ECO:0000313" key="2">
    <source>
        <dbReference type="EMBL" id="QUJ71953.1"/>
    </source>
</evidence>
<evidence type="ECO:0000256" key="1">
    <source>
        <dbReference type="SAM" id="MobiDB-lite"/>
    </source>
</evidence>
<dbReference type="EMBL" id="CP073366">
    <property type="protein sequence ID" value="QUJ71953.1"/>
    <property type="molecule type" value="Genomic_DNA"/>
</dbReference>
<accession>A0A8T8KKB7</accession>
<dbReference type="KEGG" id="hsin:KDQ40_14870"/>
<feature type="region of interest" description="Disordered" evidence="1">
    <location>
        <begin position="114"/>
        <end position="141"/>
    </location>
</feature>
<name>A0A8T8KKB7_9EURY</name>
<dbReference type="AlphaFoldDB" id="A0A8T8KKB7"/>
<dbReference type="GeneID" id="64824264"/>
<protein>
    <submittedName>
        <fullName evidence="2">Uncharacterized protein</fullName>
    </submittedName>
</protein>
<proteinExistence type="predicted"/>
<organism evidence="2 3">
    <name type="scientific">Haloarcula marismortui ATCC 33800</name>
    <dbReference type="NCBI Taxonomy" id="662476"/>
    <lineage>
        <taxon>Archaea</taxon>
        <taxon>Methanobacteriati</taxon>
        <taxon>Methanobacteriota</taxon>
        <taxon>Stenosarchaea group</taxon>
        <taxon>Halobacteria</taxon>
        <taxon>Halobacteriales</taxon>
        <taxon>Haloarculaceae</taxon>
        <taxon>Haloarcula</taxon>
    </lineage>
</organism>